<reference evidence="2" key="1">
    <citation type="submission" date="2020-06" db="EMBL/GenBank/DDBJ databases">
        <authorList>
            <person name="Li T."/>
            <person name="Hu X."/>
            <person name="Zhang T."/>
            <person name="Song X."/>
            <person name="Zhang H."/>
            <person name="Dai N."/>
            <person name="Sheng W."/>
            <person name="Hou X."/>
            <person name="Wei L."/>
        </authorList>
    </citation>
    <scope>NUCLEOTIDE SEQUENCE</scope>
    <source>
        <strain evidence="2">3651</strain>
        <tissue evidence="2">Leaf</tissue>
    </source>
</reference>
<feature type="domain" description="Zinc knuckle CX2CX4HX4C" evidence="1">
    <location>
        <begin position="98"/>
        <end position="144"/>
    </location>
</feature>
<comment type="caution">
    <text evidence="2">The sequence shown here is derived from an EMBL/GenBank/DDBJ whole genome shotgun (WGS) entry which is preliminary data.</text>
</comment>
<dbReference type="InterPro" id="IPR040256">
    <property type="entry name" value="At4g02000-like"/>
</dbReference>
<dbReference type="PANTHER" id="PTHR31286:SF167">
    <property type="entry name" value="OS09G0268800 PROTEIN"/>
    <property type="match status" value="1"/>
</dbReference>
<accession>A0AAE2CAY6</accession>
<sequence length="247" mass="27000">MLNPVKGMELPQIGGGRFPWSFEKNIFILNGIRENENPLQVDLDWCDFHVHVHELPLSMMNLGVAMLISNRIGRFRDIDMDVTGCAWGATLRLRVAINVTRPLLRALPISSTLGDELLVHLTYERLLNFSYLCGKLGHIAKYCELQFEEGFVDPGQDSLHGPWLQAPLSARTGVPEGFVQGVGVDSKVGSDNSLMEHEGMAPGAATSPEAMVQHPAAKDLGIEDSTECVLSTIPETSPTPLHCSGTI</sequence>
<organism evidence="2 3">
    <name type="scientific">Sesamum alatum</name>
    <dbReference type="NCBI Taxonomy" id="300844"/>
    <lineage>
        <taxon>Eukaryota</taxon>
        <taxon>Viridiplantae</taxon>
        <taxon>Streptophyta</taxon>
        <taxon>Embryophyta</taxon>
        <taxon>Tracheophyta</taxon>
        <taxon>Spermatophyta</taxon>
        <taxon>Magnoliopsida</taxon>
        <taxon>eudicotyledons</taxon>
        <taxon>Gunneridae</taxon>
        <taxon>Pentapetalae</taxon>
        <taxon>asterids</taxon>
        <taxon>lamiids</taxon>
        <taxon>Lamiales</taxon>
        <taxon>Pedaliaceae</taxon>
        <taxon>Sesamum</taxon>
    </lineage>
</organism>
<dbReference type="PANTHER" id="PTHR31286">
    <property type="entry name" value="GLYCINE-RICH CELL WALL STRUCTURAL PROTEIN 1.8-LIKE"/>
    <property type="match status" value="1"/>
</dbReference>
<evidence type="ECO:0000313" key="3">
    <source>
        <dbReference type="Proteomes" id="UP001293254"/>
    </source>
</evidence>
<dbReference type="InterPro" id="IPR025836">
    <property type="entry name" value="Zn_knuckle_CX2CX4HX4C"/>
</dbReference>
<evidence type="ECO:0000313" key="2">
    <source>
        <dbReference type="EMBL" id="KAK4415457.1"/>
    </source>
</evidence>
<name>A0AAE2CAY6_9LAMI</name>
<keyword evidence="3" id="KW-1185">Reference proteome</keyword>
<protein>
    <recommendedName>
        <fullName evidence="1">Zinc knuckle CX2CX4HX4C domain-containing protein</fullName>
    </recommendedName>
</protein>
<dbReference type="AlphaFoldDB" id="A0AAE2CAY6"/>
<dbReference type="EMBL" id="JACGWO010000011">
    <property type="protein sequence ID" value="KAK4415457.1"/>
    <property type="molecule type" value="Genomic_DNA"/>
</dbReference>
<proteinExistence type="predicted"/>
<dbReference type="Proteomes" id="UP001293254">
    <property type="component" value="Unassembled WGS sequence"/>
</dbReference>
<reference evidence="2" key="2">
    <citation type="journal article" date="2024" name="Plant">
        <title>Genomic evolution and insights into agronomic trait innovations of Sesamum species.</title>
        <authorList>
            <person name="Miao H."/>
            <person name="Wang L."/>
            <person name="Qu L."/>
            <person name="Liu H."/>
            <person name="Sun Y."/>
            <person name="Le M."/>
            <person name="Wang Q."/>
            <person name="Wei S."/>
            <person name="Zheng Y."/>
            <person name="Lin W."/>
            <person name="Duan Y."/>
            <person name="Cao H."/>
            <person name="Xiong S."/>
            <person name="Wang X."/>
            <person name="Wei L."/>
            <person name="Li C."/>
            <person name="Ma Q."/>
            <person name="Ju M."/>
            <person name="Zhao R."/>
            <person name="Li G."/>
            <person name="Mu C."/>
            <person name="Tian Q."/>
            <person name="Mei H."/>
            <person name="Zhang T."/>
            <person name="Gao T."/>
            <person name="Zhang H."/>
        </authorList>
    </citation>
    <scope>NUCLEOTIDE SEQUENCE</scope>
    <source>
        <strain evidence="2">3651</strain>
    </source>
</reference>
<evidence type="ECO:0000259" key="1">
    <source>
        <dbReference type="Pfam" id="PF14392"/>
    </source>
</evidence>
<dbReference type="Pfam" id="PF14392">
    <property type="entry name" value="zf-CCHC_4"/>
    <property type="match status" value="1"/>
</dbReference>
<gene>
    <name evidence="2" type="ORF">Salat_2653100</name>
</gene>